<keyword evidence="1" id="KW-0732">Signal</keyword>
<dbReference type="AlphaFoldDB" id="A0A975CNP6"/>
<evidence type="ECO:0000313" key="2">
    <source>
        <dbReference type="EMBL" id="QTE22570.1"/>
    </source>
</evidence>
<evidence type="ECO:0008006" key="4">
    <source>
        <dbReference type="Google" id="ProtNLM"/>
    </source>
</evidence>
<gene>
    <name evidence="2" type="ORF">J3359_17525</name>
</gene>
<proteinExistence type="predicted"/>
<evidence type="ECO:0000313" key="3">
    <source>
        <dbReference type="Proteomes" id="UP000663920"/>
    </source>
</evidence>
<feature type="signal peptide" evidence="1">
    <location>
        <begin position="1"/>
        <end position="22"/>
    </location>
</feature>
<name>A0A975CNP6_9FLAO</name>
<dbReference type="EMBL" id="CP071869">
    <property type="protein sequence ID" value="QTE22570.1"/>
    <property type="molecule type" value="Genomic_DNA"/>
</dbReference>
<accession>A0A975CNP6</accession>
<dbReference type="KEGG" id="pcea:J3359_17525"/>
<protein>
    <recommendedName>
        <fullName evidence="4">DUF4302 domain-containing protein</fullName>
    </recommendedName>
</protein>
<sequence>MKTKIQLLLLLVCLVLVSSCEADFDNSIPEGQADITKSHQKLKQILLSKEKEGNIWVTTPMKFKKEYRYMFGRWKNGDIVTPYFVGYDFKDDGGVKIYATIRQADFQTKSNQKDILHDNPNTYEVRGELRSELAILSKGVLSQFKREKLMDFDYRVEQFEENKIDLATFYSKVITPKFSLIPYNAEKFFSFAKVCEYLYDEDGTYSTVIESSRAPYKIFIENEKGAQELVSFPNRNPNSYATVISEIIHQNYDADKELLGFKITDDIKKIEKGLKFFASKLVTYKIKYLEVENFAPDKIVLKSYDSPSDKTDTDKVYKIIIEY</sequence>
<organism evidence="2 3">
    <name type="scientific">Polaribacter cellanae</name>
    <dbReference type="NCBI Taxonomy" id="2818493"/>
    <lineage>
        <taxon>Bacteria</taxon>
        <taxon>Pseudomonadati</taxon>
        <taxon>Bacteroidota</taxon>
        <taxon>Flavobacteriia</taxon>
        <taxon>Flavobacteriales</taxon>
        <taxon>Flavobacteriaceae</taxon>
    </lineage>
</organism>
<keyword evidence="3" id="KW-1185">Reference proteome</keyword>
<evidence type="ECO:0000256" key="1">
    <source>
        <dbReference type="SAM" id="SignalP"/>
    </source>
</evidence>
<dbReference type="RefSeq" id="WP_208078428.1">
    <property type="nucleotide sequence ID" value="NZ_CP071869.1"/>
</dbReference>
<dbReference type="PROSITE" id="PS51257">
    <property type="entry name" value="PROKAR_LIPOPROTEIN"/>
    <property type="match status" value="1"/>
</dbReference>
<reference evidence="2 3" key="1">
    <citation type="submission" date="2021-03" db="EMBL/GenBank/DDBJ databases">
        <title>Complete genome of Polaribacter_sp.SM13.</title>
        <authorList>
            <person name="Jeong S.W."/>
            <person name="Bae J.W."/>
        </authorList>
    </citation>
    <scope>NUCLEOTIDE SEQUENCE [LARGE SCALE GENOMIC DNA]</scope>
    <source>
        <strain evidence="2 3">SM13</strain>
    </source>
</reference>
<dbReference type="Proteomes" id="UP000663920">
    <property type="component" value="Chromosome"/>
</dbReference>
<feature type="chain" id="PRO_5037133257" description="DUF4302 domain-containing protein" evidence="1">
    <location>
        <begin position="23"/>
        <end position="323"/>
    </location>
</feature>